<sequence length="60" mass="6450">MFQVDKSTRGFVVSGCNTQRKVLRGHVCQEPQPKVEGLVSLGGTAQSAGKSGWQVSRGFQ</sequence>
<dbReference type="EMBL" id="VSRR010076179">
    <property type="protein sequence ID" value="MPC87963.1"/>
    <property type="molecule type" value="Genomic_DNA"/>
</dbReference>
<organism evidence="1 2">
    <name type="scientific">Portunus trituberculatus</name>
    <name type="common">Swimming crab</name>
    <name type="synonym">Neptunus trituberculatus</name>
    <dbReference type="NCBI Taxonomy" id="210409"/>
    <lineage>
        <taxon>Eukaryota</taxon>
        <taxon>Metazoa</taxon>
        <taxon>Ecdysozoa</taxon>
        <taxon>Arthropoda</taxon>
        <taxon>Crustacea</taxon>
        <taxon>Multicrustacea</taxon>
        <taxon>Malacostraca</taxon>
        <taxon>Eumalacostraca</taxon>
        <taxon>Eucarida</taxon>
        <taxon>Decapoda</taxon>
        <taxon>Pleocyemata</taxon>
        <taxon>Brachyura</taxon>
        <taxon>Eubrachyura</taxon>
        <taxon>Portunoidea</taxon>
        <taxon>Portunidae</taxon>
        <taxon>Portuninae</taxon>
        <taxon>Portunus</taxon>
    </lineage>
</organism>
<protein>
    <submittedName>
        <fullName evidence="1">Uncharacterized protein</fullName>
    </submittedName>
</protein>
<name>A0A5B7J0D2_PORTR</name>
<dbReference type="AlphaFoldDB" id="A0A5B7J0D2"/>
<accession>A0A5B7J0D2</accession>
<reference evidence="1 2" key="1">
    <citation type="submission" date="2019-05" db="EMBL/GenBank/DDBJ databases">
        <title>Another draft genome of Portunus trituberculatus and its Hox gene families provides insights of decapod evolution.</title>
        <authorList>
            <person name="Jeong J.-H."/>
            <person name="Song I."/>
            <person name="Kim S."/>
            <person name="Choi T."/>
            <person name="Kim D."/>
            <person name="Ryu S."/>
            <person name="Kim W."/>
        </authorList>
    </citation>
    <scope>NUCLEOTIDE SEQUENCE [LARGE SCALE GENOMIC DNA]</scope>
    <source>
        <tissue evidence="1">Muscle</tissue>
    </source>
</reference>
<dbReference type="Proteomes" id="UP000324222">
    <property type="component" value="Unassembled WGS sequence"/>
</dbReference>
<gene>
    <name evidence="1" type="ORF">E2C01_082848</name>
</gene>
<comment type="caution">
    <text evidence="1">The sequence shown here is derived from an EMBL/GenBank/DDBJ whole genome shotgun (WGS) entry which is preliminary data.</text>
</comment>
<evidence type="ECO:0000313" key="1">
    <source>
        <dbReference type="EMBL" id="MPC87963.1"/>
    </source>
</evidence>
<proteinExistence type="predicted"/>
<keyword evidence="2" id="KW-1185">Reference proteome</keyword>
<evidence type="ECO:0000313" key="2">
    <source>
        <dbReference type="Proteomes" id="UP000324222"/>
    </source>
</evidence>